<accession>A0A1F5JWJ7</accession>
<evidence type="ECO:0000313" key="6">
    <source>
        <dbReference type="EMBL" id="OGE32821.1"/>
    </source>
</evidence>
<dbReference type="CDD" id="cd05400">
    <property type="entry name" value="NT_2-5OAS_ClassI-CCAase"/>
    <property type="match status" value="1"/>
</dbReference>
<evidence type="ECO:0000259" key="5">
    <source>
        <dbReference type="Pfam" id="PF26305"/>
    </source>
</evidence>
<evidence type="ECO:0000313" key="7">
    <source>
        <dbReference type="Proteomes" id="UP000176902"/>
    </source>
</evidence>
<protein>
    <recommendedName>
        <fullName evidence="5">cGAS/DncV-like nucleotidyltransferase C-terminal helical domain-containing protein</fullName>
    </recommendedName>
</protein>
<evidence type="ECO:0000256" key="3">
    <source>
        <dbReference type="ARBA" id="ARBA00022741"/>
    </source>
</evidence>
<comment type="caution">
    <text evidence="6">The sequence shown here is derived from an EMBL/GenBank/DDBJ whole genome shotgun (WGS) entry which is preliminary data.</text>
</comment>
<dbReference type="AlphaFoldDB" id="A0A1F5JWJ7"/>
<keyword evidence="4" id="KW-0051">Antiviral defense</keyword>
<dbReference type="InterPro" id="IPR006116">
    <property type="entry name" value="NT_2-5OAS_ClassI-CCAase"/>
</dbReference>
<dbReference type="Proteomes" id="UP000176902">
    <property type="component" value="Unassembled WGS sequence"/>
</dbReference>
<dbReference type="GO" id="GO:0016779">
    <property type="term" value="F:nucleotidyltransferase activity"/>
    <property type="evidence" value="ECO:0007669"/>
    <property type="project" value="InterPro"/>
</dbReference>
<evidence type="ECO:0000256" key="1">
    <source>
        <dbReference type="ARBA" id="ARBA00022679"/>
    </source>
</evidence>
<gene>
    <name evidence="6" type="ORF">A3C59_04325</name>
</gene>
<proteinExistence type="predicted"/>
<keyword evidence="2" id="KW-0548">Nucleotidyltransferase</keyword>
<keyword evidence="1" id="KW-0808">Transferase</keyword>
<dbReference type="Pfam" id="PF26305">
    <property type="entry name" value="CD_NTase_C"/>
    <property type="match status" value="1"/>
</dbReference>
<feature type="domain" description="cGAS/DncV-like nucleotidyltransferase C-terminal helical" evidence="5">
    <location>
        <begin position="182"/>
        <end position="298"/>
    </location>
</feature>
<evidence type="ECO:0000256" key="2">
    <source>
        <dbReference type="ARBA" id="ARBA00022695"/>
    </source>
</evidence>
<name>A0A1F5JWJ7_9BACT</name>
<dbReference type="STRING" id="1797768.A3C59_04325"/>
<dbReference type="InterPro" id="IPR058909">
    <property type="entry name" value="CD_NTase_C"/>
</dbReference>
<dbReference type="EMBL" id="MFCV01000020">
    <property type="protein sequence ID" value="OGE32821.1"/>
    <property type="molecule type" value="Genomic_DNA"/>
</dbReference>
<evidence type="ECO:0000256" key="4">
    <source>
        <dbReference type="ARBA" id="ARBA00023118"/>
    </source>
</evidence>
<sequence length="300" mass="34302">MPPIPKIADIDATFNSWAKSPSTTEQEKCDNSVRAVKQAVVSFEGFNDKDVSVFAQGSFRDRTNISSESDVDVGVLCTDTFYYDLPEGTTKEDFEISAAGYEHPQYKDDLHQALNDHFGESAVVRGNKAFDVHENSYRIDADVVPHFEYRLYDKYGSYRTGTAFLTDDGNRIVNWPEQNYSNGVTKNDETKGSFKAVTRIIKNLRVKMEEDGIAAAKPIPSYLIECLVWNVPNPGLMHDTYKEDVRYALAHLFNDTREFESCKEWGEVNEIKYLFRDSQPWRRVQANAFLDAAWNYLGFE</sequence>
<reference evidence="6 7" key="1">
    <citation type="journal article" date="2016" name="Nat. Commun.">
        <title>Thousands of microbial genomes shed light on interconnected biogeochemical processes in an aquifer system.</title>
        <authorList>
            <person name="Anantharaman K."/>
            <person name="Brown C.T."/>
            <person name="Hug L.A."/>
            <person name="Sharon I."/>
            <person name="Castelle C.J."/>
            <person name="Probst A.J."/>
            <person name="Thomas B.C."/>
            <person name="Singh A."/>
            <person name="Wilkins M.J."/>
            <person name="Karaoz U."/>
            <person name="Brodie E.L."/>
            <person name="Williams K.H."/>
            <person name="Hubbard S.S."/>
            <person name="Banfield J.F."/>
        </authorList>
    </citation>
    <scope>NUCLEOTIDE SEQUENCE [LARGE SCALE GENOMIC DNA]</scope>
</reference>
<keyword evidence="3" id="KW-0547">Nucleotide-binding</keyword>
<dbReference type="GO" id="GO:0051607">
    <property type="term" value="P:defense response to virus"/>
    <property type="evidence" value="ECO:0007669"/>
    <property type="project" value="UniProtKB-KW"/>
</dbReference>
<organism evidence="6 7">
    <name type="scientific">Candidatus Daviesbacteria bacterium RIFCSPHIGHO2_02_FULL_36_13</name>
    <dbReference type="NCBI Taxonomy" id="1797768"/>
    <lineage>
        <taxon>Bacteria</taxon>
        <taxon>Candidatus Daviesiibacteriota</taxon>
    </lineage>
</organism>